<comment type="catalytic activity">
    <reaction evidence="8">
        <text>L-seryl-[protein] + ATP = O-phospho-L-seryl-[protein] + ADP + H(+)</text>
        <dbReference type="Rhea" id="RHEA:17989"/>
        <dbReference type="Rhea" id="RHEA-COMP:9863"/>
        <dbReference type="Rhea" id="RHEA-COMP:11604"/>
        <dbReference type="ChEBI" id="CHEBI:15378"/>
        <dbReference type="ChEBI" id="CHEBI:29999"/>
        <dbReference type="ChEBI" id="CHEBI:30616"/>
        <dbReference type="ChEBI" id="CHEBI:83421"/>
        <dbReference type="ChEBI" id="CHEBI:456216"/>
        <dbReference type="EC" id="2.7.11.1"/>
    </reaction>
</comment>
<dbReference type="GO" id="GO:0005737">
    <property type="term" value="C:cytoplasm"/>
    <property type="evidence" value="ECO:0007669"/>
    <property type="project" value="TreeGrafter"/>
</dbReference>
<evidence type="ECO:0000313" key="13">
    <source>
        <dbReference type="Proteomes" id="UP000304947"/>
    </source>
</evidence>
<dbReference type="InterPro" id="IPR017441">
    <property type="entry name" value="Protein_kinase_ATP_BS"/>
</dbReference>
<dbReference type="FunFam" id="3.30.200.20:FF:000076">
    <property type="entry name" value="CMGC/SRPK protein kinase"/>
    <property type="match status" value="1"/>
</dbReference>
<keyword evidence="5 12" id="KW-0418">Kinase</keyword>
<name>A0A4S8SQI7_AURPU</name>
<keyword evidence="6 9" id="KW-0067">ATP-binding</keyword>
<dbReference type="AlphaFoldDB" id="A0A4S8SQI7"/>
<dbReference type="InterPro" id="IPR008271">
    <property type="entry name" value="Ser/Thr_kinase_AS"/>
</dbReference>
<feature type="compositionally biased region" description="Low complexity" evidence="10">
    <location>
        <begin position="159"/>
        <end position="171"/>
    </location>
</feature>
<proteinExistence type="predicted"/>
<keyword evidence="2 12" id="KW-0723">Serine/threonine-protein kinase</keyword>
<dbReference type="GO" id="GO:0004674">
    <property type="term" value="F:protein serine/threonine kinase activity"/>
    <property type="evidence" value="ECO:0007669"/>
    <property type="project" value="UniProtKB-KW"/>
</dbReference>
<dbReference type="PANTHER" id="PTHR47634:SF9">
    <property type="entry name" value="PROTEIN KINASE DOMAIN-CONTAINING PROTEIN-RELATED"/>
    <property type="match status" value="1"/>
</dbReference>
<dbReference type="PANTHER" id="PTHR47634">
    <property type="entry name" value="PROTEIN KINASE DOMAIN-CONTAINING PROTEIN-RELATED"/>
    <property type="match status" value="1"/>
</dbReference>
<evidence type="ECO:0000256" key="3">
    <source>
        <dbReference type="ARBA" id="ARBA00022679"/>
    </source>
</evidence>
<feature type="region of interest" description="Disordered" evidence="10">
    <location>
        <begin position="68"/>
        <end position="189"/>
    </location>
</feature>
<feature type="region of interest" description="Disordered" evidence="10">
    <location>
        <begin position="411"/>
        <end position="447"/>
    </location>
</feature>
<feature type="compositionally biased region" description="Polar residues" evidence="10">
    <location>
        <begin position="131"/>
        <end position="158"/>
    </location>
</feature>
<comment type="catalytic activity">
    <reaction evidence="7">
        <text>L-threonyl-[protein] + ATP = O-phospho-L-threonyl-[protein] + ADP + H(+)</text>
        <dbReference type="Rhea" id="RHEA:46608"/>
        <dbReference type="Rhea" id="RHEA-COMP:11060"/>
        <dbReference type="Rhea" id="RHEA-COMP:11605"/>
        <dbReference type="ChEBI" id="CHEBI:15378"/>
        <dbReference type="ChEBI" id="CHEBI:30013"/>
        <dbReference type="ChEBI" id="CHEBI:30616"/>
        <dbReference type="ChEBI" id="CHEBI:61977"/>
        <dbReference type="ChEBI" id="CHEBI:456216"/>
        <dbReference type="EC" id="2.7.11.1"/>
    </reaction>
</comment>
<dbReference type="Gene3D" id="1.10.510.10">
    <property type="entry name" value="Transferase(Phosphotransferase) domain 1"/>
    <property type="match status" value="1"/>
</dbReference>
<keyword evidence="4 9" id="KW-0547">Nucleotide-binding</keyword>
<feature type="binding site" evidence="9">
    <location>
        <position position="234"/>
    </location>
    <ligand>
        <name>ATP</name>
        <dbReference type="ChEBI" id="CHEBI:30616"/>
    </ligand>
</feature>
<evidence type="ECO:0000313" key="12">
    <source>
        <dbReference type="EMBL" id="TIA44079.1"/>
    </source>
</evidence>
<dbReference type="EMBL" id="QZBU01002102">
    <property type="protein sequence ID" value="TIA44079.1"/>
    <property type="molecule type" value="Genomic_DNA"/>
</dbReference>
<comment type="caution">
    <text evidence="12">The sequence shown here is derived from an EMBL/GenBank/DDBJ whole genome shotgun (WGS) entry which is preliminary data.</text>
</comment>
<evidence type="ECO:0000256" key="5">
    <source>
        <dbReference type="ARBA" id="ARBA00022777"/>
    </source>
</evidence>
<accession>A0A4S8SQI7</accession>
<feature type="region of interest" description="Disordered" evidence="10">
    <location>
        <begin position="360"/>
        <end position="396"/>
    </location>
</feature>
<evidence type="ECO:0000259" key="11">
    <source>
        <dbReference type="PROSITE" id="PS50011"/>
    </source>
</evidence>
<evidence type="ECO:0000256" key="7">
    <source>
        <dbReference type="ARBA" id="ARBA00047899"/>
    </source>
</evidence>
<dbReference type="SMART" id="SM00220">
    <property type="entry name" value="S_TKc"/>
    <property type="match status" value="1"/>
</dbReference>
<evidence type="ECO:0000256" key="2">
    <source>
        <dbReference type="ARBA" id="ARBA00022527"/>
    </source>
</evidence>
<evidence type="ECO:0000256" key="6">
    <source>
        <dbReference type="ARBA" id="ARBA00022840"/>
    </source>
</evidence>
<dbReference type="SUPFAM" id="SSF56112">
    <property type="entry name" value="Protein kinase-like (PK-like)"/>
    <property type="match status" value="1"/>
</dbReference>
<dbReference type="GO" id="GO:0005634">
    <property type="term" value="C:nucleus"/>
    <property type="evidence" value="ECO:0007669"/>
    <property type="project" value="TreeGrafter"/>
</dbReference>
<evidence type="ECO:0000256" key="10">
    <source>
        <dbReference type="SAM" id="MobiDB-lite"/>
    </source>
</evidence>
<feature type="compositionally biased region" description="Polar residues" evidence="10">
    <location>
        <begin position="381"/>
        <end position="396"/>
    </location>
</feature>
<dbReference type="EC" id="2.7.11.1" evidence="1"/>
<evidence type="ECO:0000256" key="4">
    <source>
        <dbReference type="ARBA" id="ARBA00022741"/>
    </source>
</evidence>
<dbReference type="InterPro" id="IPR000719">
    <property type="entry name" value="Prot_kinase_dom"/>
</dbReference>
<organism evidence="12 13">
    <name type="scientific">Aureobasidium pullulans</name>
    <name type="common">Black yeast</name>
    <name type="synonym">Pullularia pullulans</name>
    <dbReference type="NCBI Taxonomy" id="5580"/>
    <lineage>
        <taxon>Eukaryota</taxon>
        <taxon>Fungi</taxon>
        <taxon>Dikarya</taxon>
        <taxon>Ascomycota</taxon>
        <taxon>Pezizomycotina</taxon>
        <taxon>Dothideomycetes</taxon>
        <taxon>Dothideomycetidae</taxon>
        <taxon>Dothideales</taxon>
        <taxon>Saccotheciaceae</taxon>
        <taxon>Aureobasidium</taxon>
    </lineage>
</organism>
<keyword evidence="3" id="KW-0808">Transferase</keyword>
<reference evidence="12 13" key="1">
    <citation type="submission" date="2018-10" db="EMBL/GenBank/DDBJ databases">
        <title>Fifty Aureobasidium pullulans genomes reveal a recombining polyextremotolerant generalist.</title>
        <authorList>
            <person name="Gostincar C."/>
            <person name="Turk M."/>
            <person name="Zajc J."/>
            <person name="Gunde-Cimerman N."/>
        </authorList>
    </citation>
    <scope>NUCLEOTIDE SEQUENCE [LARGE SCALE GENOMIC DNA]</scope>
    <source>
        <strain evidence="12 13">EXF-3380</strain>
    </source>
</reference>
<dbReference type="GO" id="GO:0050684">
    <property type="term" value="P:regulation of mRNA processing"/>
    <property type="evidence" value="ECO:0007669"/>
    <property type="project" value="TreeGrafter"/>
</dbReference>
<dbReference type="PROSITE" id="PS00107">
    <property type="entry name" value="PROTEIN_KINASE_ATP"/>
    <property type="match status" value="1"/>
</dbReference>
<feature type="domain" description="Protein kinase" evidence="11">
    <location>
        <begin position="205"/>
        <end position="657"/>
    </location>
</feature>
<gene>
    <name evidence="12" type="ORF">D6C83_06031</name>
</gene>
<evidence type="ECO:0000256" key="1">
    <source>
        <dbReference type="ARBA" id="ARBA00012513"/>
    </source>
</evidence>
<dbReference type="PROSITE" id="PS50011">
    <property type="entry name" value="PROTEIN_KINASE_DOM"/>
    <property type="match status" value="1"/>
</dbReference>
<feature type="compositionally biased region" description="Acidic residues" evidence="10">
    <location>
        <begin position="172"/>
        <end position="184"/>
    </location>
</feature>
<evidence type="ECO:0000256" key="9">
    <source>
        <dbReference type="PROSITE-ProRule" id="PRU10141"/>
    </source>
</evidence>
<dbReference type="GO" id="GO:0005524">
    <property type="term" value="F:ATP binding"/>
    <property type="evidence" value="ECO:0007669"/>
    <property type="project" value="UniProtKB-UniRule"/>
</dbReference>
<feature type="compositionally biased region" description="Polar residues" evidence="10">
    <location>
        <begin position="108"/>
        <end position="117"/>
    </location>
</feature>
<dbReference type="InterPro" id="IPR011009">
    <property type="entry name" value="Kinase-like_dom_sf"/>
</dbReference>
<feature type="region of interest" description="Disordered" evidence="10">
    <location>
        <begin position="465"/>
        <end position="488"/>
    </location>
</feature>
<dbReference type="CDD" id="cd14136">
    <property type="entry name" value="STKc_SRPK"/>
    <property type="match status" value="1"/>
</dbReference>
<dbReference type="Proteomes" id="UP000304947">
    <property type="component" value="Unassembled WGS sequence"/>
</dbReference>
<evidence type="ECO:0000256" key="8">
    <source>
        <dbReference type="ARBA" id="ARBA00048679"/>
    </source>
</evidence>
<protein>
    <recommendedName>
        <fullName evidence="1">non-specific serine/threonine protein kinase</fullName>
        <ecNumber evidence="1">2.7.11.1</ecNumber>
    </recommendedName>
</protein>
<dbReference type="Gene3D" id="3.30.200.20">
    <property type="entry name" value="Phosphorylase Kinase, domain 1"/>
    <property type="match status" value="1"/>
</dbReference>
<dbReference type="Pfam" id="PF00069">
    <property type="entry name" value="Pkinase"/>
    <property type="match status" value="2"/>
</dbReference>
<feature type="compositionally biased region" description="Low complexity" evidence="10">
    <location>
        <begin position="97"/>
        <end position="107"/>
    </location>
</feature>
<sequence length="690" mass="75574">KTNKWPFTLHEKNKSFGPWLAGSKVAHGQSAIHVHSKSEKIETGIFANNQQVGRKSALTIEFLKVASATASPSPPRPHTPSPSRAPSKMNGSDIKKAAIQKAKQVAQSATSAANGTNGKKRRKQELKPIVTTEQQEAASGTTASPMSYQKSTTSTRDVSPSGSDSSSLSGDEQTENTADEEDSEDYCKGGYHPVQVGEQYNNGKYTVVRKLGWGHFSTVWLSRDNVTGKHVALKVVRSAAHYTETALDEIKLLNKVVQANMDHPGRAHVVSLLDSFNHKGPHGMHVCMVFEVLGENLLGLIKRWNHRGIPMPLVKQITKQVLLGLDYLHRECGIIHTDLKPENVLIEIGDVEQIVKTYVQEDPNKAKDEHRNGRRRRRTLITGSQPLPSPLNASFSQTDLSSLNKLMAEQGKPVPITGPSPSPSQDVEMSGAAGATSPTKSMKESLGISDEAAQKEREKTADILANNVSGIDLGKSPPTPSSSTKPAEEVSFDTISVKIADLGNACWVGHHFTNDIQTRQYRSPEVILGAKWGASTDVWSMACMVFELITGDYLFDPQSGTKYGKDDDHIAQVIELLGTFPKSLCVSGKWSQEIFNRKGELRNIHRLRHWALPDVLREKYHFSVEESKRIAEFLLPMLELQPADRANAGGMAGHGFLEGTKGMDGVKLEIEPGTKGEGIDGWATEIKKQR</sequence>
<dbReference type="PROSITE" id="PS00108">
    <property type="entry name" value="PROTEIN_KINASE_ST"/>
    <property type="match status" value="1"/>
</dbReference>
<feature type="non-terminal residue" evidence="12">
    <location>
        <position position="1"/>
    </location>
</feature>
<feature type="compositionally biased region" description="Basic and acidic residues" evidence="10">
    <location>
        <begin position="362"/>
        <end position="371"/>
    </location>
</feature>
<dbReference type="InterPro" id="IPR051334">
    <property type="entry name" value="SRPK"/>
</dbReference>
<dbReference type="FunFam" id="1.10.510.10:FF:000409">
    <property type="entry name" value="CMGC/SRPK protein kinase"/>
    <property type="match status" value="1"/>
</dbReference>
<dbReference type="GO" id="GO:0000245">
    <property type="term" value="P:spliceosomal complex assembly"/>
    <property type="evidence" value="ECO:0007669"/>
    <property type="project" value="TreeGrafter"/>
</dbReference>